<dbReference type="AlphaFoldDB" id="D4F2C2"/>
<sequence>MGKVYNETGRNQGQNNRTTLKMARLLTINLLHDVIFPDFVMSKLIIFNN</sequence>
<protein>
    <submittedName>
        <fullName evidence="1">Uncharacterized protein</fullName>
    </submittedName>
</protein>
<reference evidence="1 2" key="1">
    <citation type="submission" date="2010-02" db="EMBL/GenBank/DDBJ databases">
        <authorList>
            <person name="Weinstock G."/>
            <person name="Sodergren E."/>
            <person name="Clifton S."/>
            <person name="Fulton L."/>
            <person name="Fulton B."/>
            <person name="Courtney L."/>
            <person name="Fronick C."/>
            <person name="Harrison M."/>
            <person name="Strong C."/>
            <person name="Farmer C."/>
            <person name="Delahaunty K."/>
            <person name="Markovic C."/>
            <person name="Hall O."/>
            <person name="Minx P."/>
            <person name="Tomlinson C."/>
            <person name="Mitreva M."/>
            <person name="Nelson J."/>
            <person name="Hou S."/>
            <person name="Wollam A."/>
            <person name="Pepin K.H."/>
            <person name="Johnson M."/>
            <person name="Bhonagiri V."/>
            <person name="Zhang X."/>
            <person name="Suruliraj S."/>
            <person name="Warren W."/>
            <person name="Chinwalla A."/>
            <person name="Mardis E.R."/>
            <person name="Wilson R.K."/>
        </authorList>
    </citation>
    <scope>NUCLEOTIDE SEQUENCE [LARGE SCALE GENOMIC DNA]</scope>
    <source>
        <strain evidence="1 2">ATCC 23685</strain>
    </source>
</reference>
<gene>
    <name evidence="1" type="ORF">EDWATA_00866</name>
</gene>
<dbReference type="HOGENOM" id="CLU_3135081_0_0_6"/>
<proteinExistence type="predicted"/>
<comment type="caution">
    <text evidence="1">The sequence shown here is derived from an EMBL/GenBank/DDBJ whole genome shotgun (WGS) entry which is preliminary data.</text>
</comment>
<organism evidence="1 2">
    <name type="scientific">Edwardsiella tarda ATCC 23685</name>
    <dbReference type="NCBI Taxonomy" id="500638"/>
    <lineage>
        <taxon>Bacteria</taxon>
        <taxon>Pseudomonadati</taxon>
        <taxon>Pseudomonadota</taxon>
        <taxon>Gammaproteobacteria</taxon>
        <taxon>Enterobacterales</taxon>
        <taxon>Hafniaceae</taxon>
        <taxon>Edwardsiella</taxon>
    </lineage>
</organism>
<name>D4F2C2_EDWTA</name>
<evidence type="ECO:0000313" key="2">
    <source>
        <dbReference type="Proteomes" id="UP000003692"/>
    </source>
</evidence>
<accession>D4F2C2</accession>
<evidence type="ECO:0000313" key="1">
    <source>
        <dbReference type="EMBL" id="EFE24080.1"/>
    </source>
</evidence>
<dbReference type="EMBL" id="ADGK01000034">
    <property type="protein sequence ID" value="EFE24080.1"/>
    <property type="molecule type" value="Genomic_DNA"/>
</dbReference>
<dbReference type="Proteomes" id="UP000003692">
    <property type="component" value="Unassembled WGS sequence"/>
</dbReference>